<evidence type="ECO:0000313" key="3">
    <source>
        <dbReference type="Proteomes" id="UP000001903"/>
    </source>
</evidence>
<organism evidence="2 3">
    <name type="scientific">Haloterrigena turkmenica (strain ATCC 51198 / DSM 5511 / JCM 9101 / NCIMB 13204 / VKM B-1734 / 4k)</name>
    <name type="common">Halococcus turkmenicus</name>
    <dbReference type="NCBI Taxonomy" id="543526"/>
    <lineage>
        <taxon>Archaea</taxon>
        <taxon>Methanobacteriati</taxon>
        <taxon>Methanobacteriota</taxon>
        <taxon>Stenosarchaea group</taxon>
        <taxon>Halobacteria</taxon>
        <taxon>Halobacteriales</taxon>
        <taxon>Natrialbaceae</taxon>
        <taxon>Haloterrigena</taxon>
    </lineage>
</organism>
<evidence type="ECO:0000313" key="2">
    <source>
        <dbReference type="EMBL" id="ADB59341.1"/>
    </source>
</evidence>
<keyword evidence="3" id="KW-1185">Reference proteome</keyword>
<name>D2RVH7_HALTV</name>
<feature type="region of interest" description="Disordered" evidence="1">
    <location>
        <begin position="1"/>
        <end position="23"/>
    </location>
</feature>
<gene>
    <name evidence="2" type="ordered locus">Htur_0443</name>
</gene>
<dbReference type="GeneID" id="58789191"/>
<dbReference type="STRING" id="543526.Htur_0443"/>
<dbReference type="KEGG" id="htu:Htur_0443"/>
<dbReference type="RefSeq" id="WP_012941663.1">
    <property type="nucleotide sequence ID" value="NC_013743.1"/>
</dbReference>
<proteinExistence type="predicted"/>
<evidence type="ECO:0000256" key="1">
    <source>
        <dbReference type="SAM" id="MobiDB-lite"/>
    </source>
</evidence>
<dbReference type="EMBL" id="CP001860">
    <property type="protein sequence ID" value="ADB59341.1"/>
    <property type="molecule type" value="Genomic_DNA"/>
</dbReference>
<reference evidence="2 3" key="1">
    <citation type="journal article" date="2010" name="Stand. Genomic Sci.">
        <title>Complete genome sequence of Haloterrigena turkmenica type strain (4k).</title>
        <authorList>
            <person name="Saunders E."/>
            <person name="Tindall B.J."/>
            <person name="Fahnrich R."/>
            <person name="Lapidus A."/>
            <person name="Copeland A."/>
            <person name="Del Rio T.G."/>
            <person name="Lucas S."/>
            <person name="Chen F."/>
            <person name="Tice H."/>
            <person name="Cheng J.F."/>
            <person name="Han C."/>
            <person name="Detter J.C."/>
            <person name="Bruce D."/>
            <person name="Goodwin L."/>
            <person name="Chain P."/>
            <person name="Pitluck S."/>
            <person name="Pati A."/>
            <person name="Ivanova N."/>
            <person name="Mavromatis K."/>
            <person name="Chen A."/>
            <person name="Palaniappan K."/>
            <person name="Land M."/>
            <person name="Hauser L."/>
            <person name="Chang Y.J."/>
            <person name="Jeffries C.D."/>
            <person name="Brettin T."/>
            <person name="Rohde M."/>
            <person name="Goker M."/>
            <person name="Bristow J."/>
            <person name="Eisen J.A."/>
            <person name="Markowitz V."/>
            <person name="Hugenholtz P."/>
            <person name="Klenk H.P."/>
            <person name="Kyrpides N.C."/>
        </authorList>
    </citation>
    <scope>NUCLEOTIDE SEQUENCE [LARGE SCALE GENOMIC DNA]</scope>
    <source>
        <strain evidence="3">ATCC 51198 / DSM 5511 / JCM 9101 / NCIMB 13204 / VKM B-1734 / 4k</strain>
    </source>
</reference>
<protein>
    <submittedName>
        <fullName evidence="2">Uncharacterized protein</fullName>
    </submittedName>
</protein>
<accession>D2RVH7</accession>
<sequence length="116" mass="12127">MVVDGPVPSPPLSVGHPRAVTDEGADGNLLEAEQFAYREAVAAVDEQEFVAAADVDENRLGDAEQRAVAEFPLRAVALAREPLVSASISAQRSGMESLVVRLRQNGFPSAGARAGS</sequence>
<dbReference type="AlphaFoldDB" id="D2RVH7"/>
<dbReference type="Proteomes" id="UP000001903">
    <property type="component" value="Chromosome"/>
</dbReference>
<dbReference type="HOGENOM" id="CLU_2091248_0_0_2"/>